<evidence type="ECO:0000313" key="6">
    <source>
        <dbReference type="Proteomes" id="UP001500630"/>
    </source>
</evidence>
<dbReference type="InterPro" id="IPR016032">
    <property type="entry name" value="Sig_transdc_resp-reg_C-effctor"/>
</dbReference>
<gene>
    <name evidence="5" type="ORF">GCM10022419_115470</name>
</gene>
<keyword evidence="1" id="KW-0805">Transcription regulation</keyword>
<dbReference type="PRINTS" id="PR00038">
    <property type="entry name" value="HTHLUXR"/>
</dbReference>
<proteinExistence type="predicted"/>
<sequence length="842" mass="91593">MISRSRIVERLRKGTQGPLTVITGPPGAGKTMAVVSWATTAGAAPGPVAWVSLQQGDEHPETFWPMVVAAFHQAGVKVPWNGPDQESALTDLARYVAECGHPVVLLLDNLHVSHGSEVSRELARLLGNARPWLRLVVTARRDPPLPLHRYHLARELTEVRVEHLAFSGREAEQLLAQHKVRLTPASLRALLRRTEGWAAGLRLAAITLEGHPDLDGFVTQFTGDDKSVVAYLIEEVLNAQPDDRRRLLLATCVPDRVNAELAGELAGAEAGRSFAAMVDDNAFAIQLDHGWYRYHPMFAEALRLVLRHEAPGDLALLNRRAAAWFAREGSFLDAVRHAARARDWTYASRLIVDSLEVGQLLGLRPDRSLTTAMGAMPGLPAHEAMEIEPALVTAAVAGARGDEDACVTALESASRLIDRSPDAGALPARLAVGLIRLAGQPARDPDRSRTLDEVEALLQRLPAKQLEEHPEVGALVLGARGRLRLEEGRLGEAANAYGAAVTAALKIDGKVLRRSYLAYLSLIEGLRGRPARAAELAMRAEQLPERTAPPGAAVVHLASAWVALHQVEPVRLKHELSKAQAALTLFPDDFLTGLHVLTTAQAGLVAELPEQALDAARGAVRAPAWLRRRLALTQAEAHALLGQTTAAKALAGEPDGLPATMVLAHAAQRAGEHAESARAVRGVLVEPGALPADVRLDAWLLDACLSYQSGDILRGRRSLDRALRLGEREQLLLPFARSKSWLQPLLRHDPQLARPYLRFLARLHIAPQIDAASAEGVVYGKLSERELDVLRYLSKVMTTEEIAVQMYVSVNTVKTHLKSIYRKLAVTRRGEAVRRAKQLSLM</sequence>
<keyword evidence="3" id="KW-0804">Transcription</keyword>
<dbReference type="SMART" id="SM00421">
    <property type="entry name" value="HTH_LUXR"/>
    <property type="match status" value="1"/>
</dbReference>
<feature type="domain" description="HTH luxR-type" evidence="4">
    <location>
        <begin position="775"/>
        <end position="840"/>
    </location>
</feature>
<dbReference type="PANTHER" id="PTHR44688:SF16">
    <property type="entry name" value="DNA-BINDING TRANSCRIPTIONAL ACTIVATOR DEVR_DOSR"/>
    <property type="match status" value="1"/>
</dbReference>
<dbReference type="CDD" id="cd06170">
    <property type="entry name" value="LuxR_C_like"/>
    <property type="match status" value="1"/>
</dbReference>
<dbReference type="InterPro" id="IPR036388">
    <property type="entry name" value="WH-like_DNA-bd_sf"/>
</dbReference>
<dbReference type="SUPFAM" id="SSF46894">
    <property type="entry name" value="C-terminal effector domain of the bipartite response regulators"/>
    <property type="match status" value="1"/>
</dbReference>
<dbReference type="SMART" id="SM00382">
    <property type="entry name" value="AAA"/>
    <property type="match status" value="1"/>
</dbReference>
<dbReference type="InterPro" id="IPR000792">
    <property type="entry name" value="Tscrpt_reg_LuxR_C"/>
</dbReference>
<evidence type="ECO:0000256" key="2">
    <source>
        <dbReference type="ARBA" id="ARBA00023125"/>
    </source>
</evidence>
<dbReference type="Pfam" id="PF00196">
    <property type="entry name" value="GerE"/>
    <property type="match status" value="1"/>
</dbReference>
<dbReference type="InterPro" id="IPR059106">
    <property type="entry name" value="WHD_MalT"/>
</dbReference>
<evidence type="ECO:0000259" key="4">
    <source>
        <dbReference type="PROSITE" id="PS50043"/>
    </source>
</evidence>
<dbReference type="Gene3D" id="1.10.10.10">
    <property type="entry name" value="Winged helix-like DNA-binding domain superfamily/Winged helix DNA-binding domain"/>
    <property type="match status" value="1"/>
</dbReference>
<evidence type="ECO:0000256" key="3">
    <source>
        <dbReference type="ARBA" id="ARBA00023163"/>
    </source>
</evidence>
<comment type="caution">
    <text evidence="5">The sequence shown here is derived from an EMBL/GenBank/DDBJ whole genome shotgun (WGS) entry which is preliminary data.</text>
</comment>
<organism evidence="5 6">
    <name type="scientific">Nonomuraea rosea</name>
    <dbReference type="NCBI Taxonomy" id="638574"/>
    <lineage>
        <taxon>Bacteria</taxon>
        <taxon>Bacillati</taxon>
        <taxon>Actinomycetota</taxon>
        <taxon>Actinomycetes</taxon>
        <taxon>Streptosporangiales</taxon>
        <taxon>Streptosporangiaceae</taxon>
        <taxon>Nonomuraea</taxon>
    </lineage>
</organism>
<keyword evidence="6" id="KW-1185">Reference proteome</keyword>
<dbReference type="InterPro" id="IPR003593">
    <property type="entry name" value="AAA+_ATPase"/>
</dbReference>
<keyword evidence="2" id="KW-0238">DNA-binding</keyword>
<dbReference type="PANTHER" id="PTHR44688">
    <property type="entry name" value="DNA-BINDING TRANSCRIPTIONAL ACTIVATOR DEVR_DOSR"/>
    <property type="match status" value="1"/>
</dbReference>
<name>A0ABP6ZJZ9_9ACTN</name>
<protein>
    <submittedName>
        <fullName evidence="5">LuxR family transcriptional regulator</fullName>
    </submittedName>
</protein>
<dbReference type="Gene3D" id="3.40.50.300">
    <property type="entry name" value="P-loop containing nucleotide triphosphate hydrolases"/>
    <property type="match status" value="1"/>
</dbReference>
<dbReference type="Proteomes" id="UP001500630">
    <property type="component" value="Unassembled WGS sequence"/>
</dbReference>
<dbReference type="Pfam" id="PF25873">
    <property type="entry name" value="WHD_MalT"/>
    <property type="match status" value="1"/>
</dbReference>
<reference evidence="6" key="1">
    <citation type="journal article" date="2019" name="Int. J. Syst. Evol. Microbiol.">
        <title>The Global Catalogue of Microorganisms (GCM) 10K type strain sequencing project: providing services to taxonomists for standard genome sequencing and annotation.</title>
        <authorList>
            <consortium name="The Broad Institute Genomics Platform"/>
            <consortium name="The Broad Institute Genome Sequencing Center for Infectious Disease"/>
            <person name="Wu L."/>
            <person name="Ma J."/>
        </authorList>
    </citation>
    <scope>NUCLEOTIDE SEQUENCE [LARGE SCALE GENOMIC DNA]</scope>
    <source>
        <strain evidence="6">JCM 17326</strain>
    </source>
</reference>
<dbReference type="Pfam" id="PF13401">
    <property type="entry name" value="AAA_22"/>
    <property type="match status" value="1"/>
</dbReference>
<accession>A0ABP6ZJZ9</accession>
<dbReference type="SUPFAM" id="SSF52540">
    <property type="entry name" value="P-loop containing nucleoside triphosphate hydrolases"/>
    <property type="match status" value="1"/>
</dbReference>
<dbReference type="EMBL" id="BAABDQ010000047">
    <property type="protein sequence ID" value="GAA3611353.1"/>
    <property type="molecule type" value="Genomic_DNA"/>
</dbReference>
<dbReference type="PROSITE" id="PS50043">
    <property type="entry name" value="HTH_LUXR_2"/>
    <property type="match status" value="1"/>
</dbReference>
<evidence type="ECO:0000313" key="5">
    <source>
        <dbReference type="EMBL" id="GAA3611353.1"/>
    </source>
</evidence>
<dbReference type="RefSeq" id="WP_345575953.1">
    <property type="nucleotide sequence ID" value="NZ_BAABDQ010000047.1"/>
</dbReference>
<evidence type="ECO:0000256" key="1">
    <source>
        <dbReference type="ARBA" id="ARBA00023015"/>
    </source>
</evidence>
<dbReference type="InterPro" id="IPR049945">
    <property type="entry name" value="AAA_22"/>
</dbReference>
<dbReference type="InterPro" id="IPR027417">
    <property type="entry name" value="P-loop_NTPase"/>
</dbReference>